<gene>
    <name evidence="2" type="ORF">KDA_46770</name>
</gene>
<evidence type="ECO:0000313" key="3">
    <source>
        <dbReference type="Proteomes" id="UP000287171"/>
    </source>
</evidence>
<protein>
    <submittedName>
        <fullName evidence="2">Uncharacterized protein</fullName>
    </submittedName>
</protein>
<dbReference type="EMBL" id="BIFT01000002">
    <property type="protein sequence ID" value="GCE29193.1"/>
    <property type="molecule type" value="Genomic_DNA"/>
</dbReference>
<feature type="region of interest" description="Disordered" evidence="1">
    <location>
        <begin position="50"/>
        <end position="74"/>
    </location>
</feature>
<evidence type="ECO:0000313" key="2">
    <source>
        <dbReference type="EMBL" id="GCE29193.1"/>
    </source>
</evidence>
<name>A0A402BCT2_9CHLR</name>
<reference evidence="3" key="1">
    <citation type="submission" date="2018-12" db="EMBL/GenBank/DDBJ databases">
        <title>Tengunoibacter tsumagoiensis gen. nov., sp. nov., Dictyobacter kobayashii sp. nov., D. alpinus sp. nov., and D. joshuensis sp. nov. and description of Dictyobacteraceae fam. nov. within the order Ktedonobacterales isolated from Tengu-no-mugimeshi.</title>
        <authorList>
            <person name="Wang C.M."/>
            <person name="Zheng Y."/>
            <person name="Sakai Y."/>
            <person name="Toyoda A."/>
            <person name="Minakuchi Y."/>
            <person name="Abe K."/>
            <person name="Yokota A."/>
            <person name="Yabe S."/>
        </authorList>
    </citation>
    <scope>NUCLEOTIDE SEQUENCE [LARGE SCALE GENOMIC DNA]</scope>
    <source>
        <strain evidence="3">Uno16</strain>
    </source>
</reference>
<feature type="compositionally biased region" description="Polar residues" evidence="1">
    <location>
        <begin position="65"/>
        <end position="74"/>
    </location>
</feature>
<sequence>MKCQEDVLAFAFKSVKHDLGLGESIAQVESMAEGFGDFWIRGGMSNFENGEGEGALMGDGGGNDSLSESRNGSL</sequence>
<dbReference type="Proteomes" id="UP000287171">
    <property type="component" value="Unassembled WGS sequence"/>
</dbReference>
<accession>A0A402BCT2</accession>
<keyword evidence="3" id="KW-1185">Reference proteome</keyword>
<evidence type="ECO:0000256" key="1">
    <source>
        <dbReference type="SAM" id="MobiDB-lite"/>
    </source>
</evidence>
<dbReference type="RefSeq" id="WP_126629508.1">
    <property type="nucleotide sequence ID" value="NZ_BIFT01000002.1"/>
</dbReference>
<proteinExistence type="predicted"/>
<organism evidence="2 3">
    <name type="scientific">Dictyobacter alpinus</name>
    <dbReference type="NCBI Taxonomy" id="2014873"/>
    <lineage>
        <taxon>Bacteria</taxon>
        <taxon>Bacillati</taxon>
        <taxon>Chloroflexota</taxon>
        <taxon>Ktedonobacteria</taxon>
        <taxon>Ktedonobacterales</taxon>
        <taxon>Dictyobacteraceae</taxon>
        <taxon>Dictyobacter</taxon>
    </lineage>
</organism>
<comment type="caution">
    <text evidence="2">The sequence shown here is derived from an EMBL/GenBank/DDBJ whole genome shotgun (WGS) entry which is preliminary data.</text>
</comment>
<dbReference type="AlphaFoldDB" id="A0A402BCT2"/>
<feature type="compositionally biased region" description="Gly residues" evidence="1">
    <location>
        <begin position="52"/>
        <end position="63"/>
    </location>
</feature>